<gene>
    <name evidence="1" type="ORF">GXM_02286</name>
</gene>
<reference evidence="1 2" key="1">
    <citation type="submission" date="2019-10" db="EMBL/GenBank/DDBJ databases">
        <title>Genomic and transcriptomic insights into the perfect genentic adaptation of a filamentous nitrogen-fixing cyanobacterium to rice fields.</title>
        <authorList>
            <person name="Chen Z."/>
        </authorList>
    </citation>
    <scope>NUCLEOTIDE SEQUENCE [LARGE SCALE GENOMIC DNA]</scope>
    <source>
        <strain evidence="1">CCNUC1</strain>
    </source>
</reference>
<dbReference type="AlphaFoldDB" id="A0A5P8VWU8"/>
<evidence type="ECO:0000313" key="2">
    <source>
        <dbReference type="Proteomes" id="UP000326678"/>
    </source>
</evidence>
<protein>
    <submittedName>
        <fullName evidence="1">Uncharacterized protein</fullName>
    </submittedName>
</protein>
<name>A0A5P8VWU8_9NOSO</name>
<keyword evidence="2" id="KW-1185">Reference proteome</keyword>
<dbReference type="Proteomes" id="UP000326678">
    <property type="component" value="Chromosome Gxm1"/>
</dbReference>
<dbReference type="EMBL" id="CP045226">
    <property type="protein sequence ID" value="QFS44811.1"/>
    <property type="molecule type" value="Genomic_DNA"/>
</dbReference>
<evidence type="ECO:0000313" key="1">
    <source>
        <dbReference type="EMBL" id="QFS44811.1"/>
    </source>
</evidence>
<sequence length="77" mass="8763">MEKIELELDRLTFERAKTLAIVNQSTLSELISHVIERLAEVQEKNDPLMGLYADIPEIVDEIVAEAMEKRGYTGTDE</sequence>
<dbReference type="RefSeq" id="WP_118170162.1">
    <property type="nucleotide sequence ID" value="NZ_CP045226.1"/>
</dbReference>
<organism evidence="1 2">
    <name type="scientific">Nostoc sphaeroides CCNUC1</name>
    <dbReference type="NCBI Taxonomy" id="2653204"/>
    <lineage>
        <taxon>Bacteria</taxon>
        <taxon>Bacillati</taxon>
        <taxon>Cyanobacteriota</taxon>
        <taxon>Cyanophyceae</taxon>
        <taxon>Nostocales</taxon>
        <taxon>Nostocaceae</taxon>
        <taxon>Nostoc</taxon>
    </lineage>
</organism>
<proteinExistence type="predicted"/>
<accession>A0A5P8VWU8</accession>
<dbReference type="KEGG" id="nsh:GXM_02286"/>